<protein>
    <recommendedName>
        <fullName evidence="10">Thioredoxin-like protein</fullName>
    </recommendedName>
</protein>
<sequence length="149" mass="15939">MVFGALKNLFKEAGVKNVITLFHAPKSPASIRAQTLLKQTAANAQATATEDQASSHDAQSKTERSEFELDVQEGDPTSDQLTNIFEYLGADKIGSVVEGASTPSEAIRKVKANGDLFKRPVIVDWGNGRAVAGDNESEILALLKKPNNA</sequence>
<evidence type="ECO:0000313" key="9">
    <source>
        <dbReference type="Proteomes" id="UP001562354"/>
    </source>
</evidence>
<dbReference type="PANTHER" id="PTHR28071:SF1">
    <property type="entry name" value="REDOX PROTEIN FMP46, MITOCHONDRIAL-RELATED"/>
    <property type="match status" value="1"/>
</dbReference>
<keyword evidence="6" id="KW-0496">Mitochondrion</keyword>
<keyword evidence="5" id="KW-0560">Oxidoreductase</keyword>
<name>A0ABR3P9L4_9PEZI</name>
<evidence type="ECO:0000256" key="2">
    <source>
        <dbReference type="ARBA" id="ARBA00004173"/>
    </source>
</evidence>
<proteinExistence type="inferred from homology"/>
<evidence type="ECO:0000256" key="1">
    <source>
        <dbReference type="ARBA" id="ARBA00002963"/>
    </source>
</evidence>
<dbReference type="PROSITE" id="PS51353">
    <property type="entry name" value="ARSC"/>
    <property type="match status" value="1"/>
</dbReference>
<evidence type="ECO:0000313" key="8">
    <source>
        <dbReference type="EMBL" id="KAL1302865.1"/>
    </source>
</evidence>
<dbReference type="Proteomes" id="UP001562354">
    <property type="component" value="Unassembled WGS sequence"/>
</dbReference>
<dbReference type="EMBL" id="JBFMKM010000012">
    <property type="protein sequence ID" value="KAL1302865.1"/>
    <property type="molecule type" value="Genomic_DNA"/>
</dbReference>
<comment type="similarity">
    <text evidence="3">Belongs to the FMP46 family.</text>
</comment>
<feature type="compositionally biased region" description="Basic and acidic residues" evidence="7">
    <location>
        <begin position="58"/>
        <end position="67"/>
    </location>
</feature>
<evidence type="ECO:0000256" key="6">
    <source>
        <dbReference type="ARBA" id="ARBA00023128"/>
    </source>
</evidence>
<evidence type="ECO:0000256" key="5">
    <source>
        <dbReference type="ARBA" id="ARBA00023002"/>
    </source>
</evidence>
<comment type="subcellular location">
    <subcellularLocation>
        <location evidence="2">Mitochondrion</location>
    </subcellularLocation>
</comment>
<gene>
    <name evidence="8" type="ORF">AAFC00_003194</name>
</gene>
<keyword evidence="9" id="KW-1185">Reference proteome</keyword>
<evidence type="ECO:0008006" key="10">
    <source>
        <dbReference type="Google" id="ProtNLM"/>
    </source>
</evidence>
<reference evidence="8 9" key="1">
    <citation type="submission" date="2024-07" db="EMBL/GenBank/DDBJ databases">
        <title>Draft sequence of the Neodothiora populina.</title>
        <authorList>
            <person name="Drown D.D."/>
            <person name="Schuette U.S."/>
            <person name="Buechlein A.B."/>
            <person name="Rusch D.R."/>
            <person name="Winton L.W."/>
            <person name="Adams G.A."/>
        </authorList>
    </citation>
    <scope>NUCLEOTIDE SEQUENCE [LARGE SCALE GENOMIC DNA]</scope>
    <source>
        <strain evidence="8 9">CPC 39397</strain>
    </source>
</reference>
<keyword evidence="4" id="KW-0809">Transit peptide</keyword>
<evidence type="ECO:0000256" key="3">
    <source>
        <dbReference type="ARBA" id="ARBA00009734"/>
    </source>
</evidence>
<feature type="compositionally biased region" description="Low complexity" evidence="7">
    <location>
        <begin position="42"/>
        <end position="52"/>
    </location>
</feature>
<dbReference type="Gene3D" id="3.40.30.10">
    <property type="entry name" value="Glutaredoxin"/>
    <property type="match status" value="1"/>
</dbReference>
<dbReference type="GeneID" id="95976896"/>
<dbReference type="InterPro" id="IPR012882">
    <property type="entry name" value="Fmp46"/>
</dbReference>
<organism evidence="8 9">
    <name type="scientific">Neodothiora populina</name>
    <dbReference type="NCBI Taxonomy" id="2781224"/>
    <lineage>
        <taxon>Eukaryota</taxon>
        <taxon>Fungi</taxon>
        <taxon>Dikarya</taxon>
        <taxon>Ascomycota</taxon>
        <taxon>Pezizomycotina</taxon>
        <taxon>Dothideomycetes</taxon>
        <taxon>Dothideomycetidae</taxon>
        <taxon>Dothideales</taxon>
        <taxon>Dothioraceae</taxon>
        <taxon>Neodothiora</taxon>
    </lineage>
</organism>
<dbReference type="SUPFAM" id="SSF52833">
    <property type="entry name" value="Thioredoxin-like"/>
    <property type="match status" value="1"/>
</dbReference>
<accession>A0ABR3P9L4</accession>
<dbReference type="RefSeq" id="XP_069199141.1">
    <property type="nucleotide sequence ID" value="XM_069342635.1"/>
</dbReference>
<evidence type="ECO:0000256" key="7">
    <source>
        <dbReference type="SAM" id="MobiDB-lite"/>
    </source>
</evidence>
<comment type="function">
    <text evidence="1">Putative mitochondrial redox protein which could be involved in the reduction of small toxic molecules.</text>
</comment>
<dbReference type="PANTHER" id="PTHR28071">
    <property type="entry name" value="REDOX PROTEIN FMP46, MITOCHONDRIAL-RELATED"/>
    <property type="match status" value="1"/>
</dbReference>
<dbReference type="InterPro" id="IPR006660">
    <property type="entry name" value="Arsenate_reductase-like"/>
</dbReference>
<dbReference type="Pfam" id="PF07955">
    <property type="entry name" value="DUF1687"/>
    <property type="match status" value="1"/>
</dbReference>
<feature type="region of interest" description="Disordered" evidence="7">
    <location>
        <begin position="42"/>
        <end position="78"/>
    </location>
</feature>
<evidence type="ECO:0000256" key="4">
    <source>
        <dbReference type="ARBA" id="ARBA00022946"/>
    </source>
</evidence>
<comment type="caution">
    <text evidence="8">The sequence shown here is derived from an EMBL/GenBank/DDBJ whole genome shotgun (WGS) entry which is preliminary data.</text>
</comment>
<dbReference type="InterPro" id="IPR036249">
    <property type="entry name" value="Thioredoxin-like_sf"/>
</dbReference>